<dbReference type="InterPro" id="IPR053790">
    <property type="entry name" value="P5CR-like_CS"/>
</dbReference>
<dbReference type="Pfam" id="PF14748">
    <property type="entry name" value="P5CR_dimer"/>
    <property type="match status" value="1"/>
</dbReference>
<dbReference type="InterPro" id="IPR029036">
    <property type="entry name" value="P5CR_dimer"/>
</dbReference>
<dbReference type="SUPFAM" id="SSF51735">
    <property type="entry name" value="NAD(P)-binding Rossmann-fold domains"/>
    <property type="match status" value="1"/>
</dbReference>
<dbReference type="InterPro" id="IPR028939">
    <property type="entry name" value="P5C_Rdtase_cat_N"/>
</dbReference>
<dbReference type="RefSeq" id="WP_065542438.1">
    <property type="nucleotide sequence ID" value="NZ_CP015405.2"/>
</dbReference>
<reference evidence="15" key="1">
    <citation type="submission" date="2017-04" db="EMBL/GenBank/DDBJ databases">
        <title>Complete Genome Sequences of Twelve Strains of a Stable Defined Moderately Diverse Mouse Microbiota 2 (sDMDMm2).</title>
        <authorList>
            <person name="Uchimura Y."/>
            <person name="Wyss M."/>
            <person name="Brugiroux S."/>
            <person name="Limenitakis J.P."/>
            <person name="Stecher B."/>
            <person name="McCoy K.D."/>
            <person name="Macpherson A.J."/>
        </authorList>
    </citation>
    <scope>NUCLEOTIDE SEQUENCE</scope>
    <source>
        <strain evidence="15">YL58</strain>
    </source>
</reference>
<comment type="subcellular location">
    <subcellularLocation>
        <location evidence="1 9">Cytoplasm</location>
    </subcellularLocation>
</comment>
<dbReference type="PIRSF" id="PIRSF000193">
    <property type="entry name" value="Pyrrol-5-carb_rd"/>
    <property type="match status" value="1"/>
</dbReference>
<comment type="catalytic activity">
    <reaction evidence="9 12">
        <text>L-proline + NADP(+) = (S)-1-pyrroline-5-carboxylate + NADPH + 2 H(+)</text>
        <dbReference type="Rhea" id="RHEA:14109"/>
        <dbReference type="ChEBI" id="CHEBI:15378"/>
        <dbReference type="ChEBI" id="CHEBI:17388"/>
        <dbReference type="ChEBI" id="CHEBI:57783"/>
        <dbReference type="ChEBI" id="CHEBI:58349"/>
        <dbReference type="ChEBI" id="CHEBI:60039"/>
        <dbReference type="EC" id="1.5.1.2"/>
    </reaction>
</comment>
<keyword evidence="7 9" id="KW-0560">Oxidoreductase</keyword>
<dbReference type="Pfam" id="PF03807">
    <property type="entry name" value="F420_oxidored"/>
    <property type="match status" value="1"/>
</dbReference>
<dbReference type="UniPathway" id="UPA00098">
    <property type="reaction ID" value="UER00361"/>
</dbReference>
<evidence type="ECO:0000256" key="2">
    <source>
        <dbReference type="ARBA" id="ARBA00005525"/>
    </source>
</evidence>
<keyword evidence="4 9" id="KW-0028">Amino-acid biosynthesis</keyword>
<dbReference type="GO" id="GO:0005737">
    <property type="term" value="C:cytoplasm"/>
    <property type="evidence" value="ECO:0007669"/>
    <property type="project" value="UniProtKB-SubCell"/>
</dbReference>
<dbReference type="PANTHER" id="PTHR11645">
    <property type="entry name" value="PYRROLINE-5-CARBOXYLATE REDUCTASE"/>
    <property type="match status" value="1"/>
</dbReference>
<evidence type="ECO:0000256" key="5">
    <source>
        <dbReference type="ARBA" id="ARBA00022650"/>
    </source>
</evidence>
<sequence length="264" mass="28112">MKLGFIGCGNMASAIIGGILEKEIVSREDITASTKSQESAAKIKEKLGIACSTDNRETAKISDVVFLAVKPQFLEEVIAEIKDVLGKEKVIISIAAGKTMSWLEERIGEDRKIIRTMPNTPALVGEGITGVCKNALVEATELEEALVLLRSFGRAEVVTEPMLDVVGAVSGSSPAFVFMFIEAMADGAVAEGMPRKKAYEFAAQAVLGSAKMVLETGMHPGELKDMVCSPAGTTIEGVGVLEKKGMRSAVTECIRACVKKTREL</sequence>
<evidence type="ECO:0000256" key="9">
    <source>
        <dbReference type="HAMAP-Rule" id="MF_01925"/>
    </source>
</evidence>
<keyword evidence="6 9" id="KW-0521">NADP</keyword>
<dbReference type="GO" id="GO:0055129">
    <property type="term" value="P:L-proline biosynthetic process"/>
    <property type="evidence" value="ECO:0007669"/>
    <property type="project" value="UniProtKB-UniRule"/>
</dbReference>
<keyword evidence="5 9" id="KW-0641">Proline biosynthesis</keyword>
<evidence type="ECO:0000259" key="13">
    <source>
        <dbReference type="Pfam" id="PF03807"/>
    </source>
</evidence>
<dbReference type="Gene3D" id="3.40.50.720">
    <property type="entry name" value="NAD(P)-binding Rossmann-like Domain"/>
    <property type="match status" value="1"/>
</dbReference>
<evidence type="ECO:0000256" key="1">
    <source>
        <dbReference type="ARBA" id="ARBA00004496"/>
    </source>
</evidence>
<dbReference type="STRING" id="1796616.A4V09_11110"/>
<dbReference type="KEGG" id="byl:A4V09_11110"/>
<dbReference type="PANTHER" id="PTHR11645:SF0">
    <property type="entry name" value="PYRROLINE-5-CARBOXYLATE REDUCTASE 3"/>
    <property type="match status" value="1"/>
</dbReference>
<feature type="binding site" evidence="11">
    <location>
        <begin position="68"/>
        <end position="71"/>
    </location>
    <ligand>
        <name>NADP(+)</name>
        <dbReference type="ChEBI" id="CHEBI:58349"/>
    </ligand>
</feature>
<dbReference type="FunFam" id="3.40.50.720:FF:000190">
    <property type="entry name" value="Pyrroline-5-carboxylate reductase"/>
    <property type="match status" value="1"/>
</dbReference>
<dbReference type="EMBL" id="CP015405">
    <property type="protein sequence ID" value="ANU76266.1"/>
    <property type="molecule type" value="Genomic_DNA"/>
</dbReference>
<dbReference type="NCBIfam" id="TIGR00112">
    <property type="entry name" value="proC"/>
    <property type="match status" value="1"/>
</dbReference>
<evidence type="ECO:0000256" key="12">
    <source>
        <dbReference type="RuleBase" id="RU003903"/>
    </source>
</evidence>
<dbReference type="Proteomes" id="UP000092574">
    <property type="component" value="Chromosome"/>
</dbReference>
<comment type="similarity">
    <text evidence="2 9 12">Belongs to the pyrroline-5-carboxylate reductase family.</text>
</comment>
<organism evidence="15 16">
    <name type="scientific">Blautia pseudococcoides</name>
    <dbReference type="NCBI Taxonomy" id="1796616"/>
    <lineage>
        <taxon>Bacteria</taxon>
        <taxon>Bacillati</taxon>
        <taxon>Bacillota</taxon>
        <taxon>Clostridia</taxon>
        <taxon>Lachnospirales</taxon>
        <taxon>Lachnospiraceae</taxon>
        <taxon>Blautia</taxon>
    </lineage>
</organism>
<feature type="domain" description="Pyrroline-5-carboxylate reductase dimerisation" evidence="14">
    <location>
        <begin position="160"/>
        <end position="264"/>
    </location>
</feature>
<evidence type="ECO:0000259" key="14">
    <source>
        <dbReference type="Pfam" id="PF14748"/>
    </source>
</evidence>
<evidence type="ECO:0000256" key="7">
    <source>
        <dbReference type="ARBA" id="ARBA00023002"/>
    </source>
</evidence>
<protein>
    <recommendedName>
        <fullName evidence="9 10">Pyrroline-5-carboxylate reductase</fullName>
        <shortName evidence="9">P5C reductase</shortName>
        <shortName evidence="9">P5CR</shortName>
        <ecNumber evidence="9 10">1.5.1.2</ecNumber>
    </recommendedName>
    <alternativeName>
        <fullName evidence="9">PCA reductase</fullName>
    </alternativeName>
</protein>
<dbReference type="InterPro" id="IPR036291">
    <property type="entry name" value="NAD(P)-bd_dom_sf"/>
</dbReference>
<gene>
    <name evidence="9" type="primary">proC</name>
    <name evidence="15" type="ORF">A4V09_11110</name>
</gene>
<dbReference type="EC" id="1.5.1.2" evidence="9 10"/>
<evidence type="ECO:0000256" key="11">
    <source>
        <dbReference type="PIRSR" id="PIRSR000193-1"/>
    </source>
</evidence>
<dbReference type="AlphaFoldDB" id="A0A1C7I9D2"/>
<dbReference type="OrthoDB" id="9805754at2"/>
<dbReference type="Gene3D" id="1.10.3730.10">
    <property type="entry name" value="ProC C-terminal domain-like"/>
    <property type="match status" value="1"/>
</dbReference>
<feature type="binding site" evidence="11">
    <location>
        <position position="34"/>
    </location>
    <ligand>
        <name>NADP(+)</name>
        <dbReference type="ChEBI" id="CHEBI:58349"/>
    </ligand>
</feature>
<keyword evidence="16" id="KW-1185">Reference proteome</keyword>
<evidence type="ECO:0000256" key="6">
    <source>
        <dbReference type="ARBA" id="ARBA00022857"/>
    </source>
</evidence>
<evidence type="ECO:0000256" key="3">
    <source>
        <dbReference type="ARBA" id="ARBA00022490"/>
    </source>
</evidence>
<evidence type="ECO:0000256" key="10">
    <source>
        <dbReference type="NCBIfam" id="TIGR00112"/>
    </source>
</evidence>
<comment type="function">
    <text evidence="8 9">Catalyzes the reduction of 1-pyrroline-5-carboxylate (PCA) to L-proline.</text>
</comment>
<dbReference type="PROSITE" id="PS00521">
    <property type="entry name" value="P5CR"/>
    <property type="match status" value="1"/>
</dbReference>
<dbReference type="InterPro" id="IPR008927">
    <property type="entry name" value="6-PGluconate_DH-like_C_sf"/>
</dbReference>
<dbReference type="HAMAP" id="MF_01925">
    <property type="entry name" value="P5C_reductase"/>
    <property type="match status" value="1"/>
</dbReference>
<name>A0A1C7I9D2_9FIRM</name>
<feature type="binding site" evidence="11">
    <location>
        <position position="55"/>
    </location>
    <ligand>
        <name>NADPH</name>
        <dbReference type="ChEBI" id="CHEBI:57783"/>
    </ligand>
</feature>
<evidence type="ECO:0000256" key="8">
    <source>
        <dbReference type="ARBA" id="ARBA00058118"/>
    </source>
</evidence>
<evidence type="ECO:0000313" key="15">
    <source>
        <dbReference type="EMBL" id="ANU76266.1"/>
    </source>
</evidence>
<keyword evidence="3 9" id="KW-0963">Cytoplasm</keyword>
<evidence type="ECO:0000256" key="4">
    <source>
        <dbReference type="ARBA" id="ARBA00022605"/>
    </source>
</evidence>
<proteinExistence type="inferred from homology"/>
<comment type="catalytic activity">
    <reaction evidence="9">
        <text>L-proline + NAD(+) = (S)-1-pyrroline-5-carboxylate + NADH + 2 H(+)</text>
        <dbReference type="Rhea" id="RHEA:14105"/>
        <dbReference type="ChEBI" id="CHEBI:15378"/>
        <dbReference type="ChEBI" id="CHEBI:17388"/>
        <dbReference type="ChEBI" id="CHEBI:57540"/>
        <dbReference type="ChEBI" id="CHEBI:57945"/>
        <dbReference type="ChEBI" id="CHEBI:60039"/>
        <dbReference type="EC" id="1.5.1.2"/>
    </reaction>
</comment>
<accession>A0A1C7I9D2</accession>
<feature type="binding site" evidence="11">
    <location>
        <begin position="6"/>
        <end position="11"/>
    </location>
    <ligand>
        <name>NADP(+)</name>
        <dbReference type="ChEBI" id="CHEBI:58349"/>
    </ligand>
</feature>
<dbReference type="GO" id="GO:0004735">
    <property type="term" value="F:pyrroline-5-carboxylate reductase activity"/>
    <property type="evidence" value="ECO:0007669"/>
    <property type="project" value="UniProtKB-UniRule"/>
</dbReference>
<evidence type="ECO:0000313" key="16">
    <source>
        <dbReference type="Proteomes" id="UP000092574"/>
    </source>
</evidence>
<comment type="pathway">
    <text evidence="9 12">Amino-acid biosynthesis; L-proline biosynthesis; L-proline from L-glutamate 5-semialdehyde: step 1/1.</text>
</comment>
<dbReference type="InterPro" id="IPR000304">
    <property type="entry name" value="Pyrroline-COOH_reductase"/>
</dbReference>
<dbReference type="FunFam" id="1.10.3730.10:FF:000001">
    <property type="entry name" value="Pyrroline-5-carboxylate reductase"/>
    <property type="match status" value="1"/>
</dbReference>
<feature type="domain" description="Pyrroline-5-carboxylate reductase catalytic N-terminal" evidence="13">
    <location>
        <begin position="2"/>
        <end position="97"/>
    </location>
</feature>
<dbReference type="SUPFAM" id="SSF48179">
    <property type="entry name" value="6-phosphogluconate dehydrogenase C-terminal domain-like"/>
    <property type="match status" value="1"/>
</dbReference>